<evidence type="ECO:0000256" key="8">
    <source>
        <dbReference type="PIRSR" id="PIRSR001434-2"/>
    </source>
</evidence>
<organism evidence="10 11">
    <name type="scientific">Tessaracoccus bendigoensis DSM 12906</name>
    <dbReference type="NCBI Taxonomy" id="1123357"/>
    <lineage>
        <taxon>Bacteria</taxon>
        <taxon>Bacillati</taxon>
        <taxon>Actinomycetota</taxon>
        <taxon>Actinomycetes</taxon>
        <taxon>Propionibacteriales</taxon>
        <taxon>Propionibacteriaceae</taxon>
        <taxon>Tessaracoccus</taxon>
    </lineage>
</organism>
<sequence length="399" mass="42447">MLKDEEGSTLMAELGRWTRGMRTGLGADPTHGAVVPPIYLSTNYTFEGVGQPRAYDYSRSGNPTRDLLNDAVAELEGGVGATTVATGLAAVTLVAEAFVPTGGRIVVQHDAYGGTWRLFTFLAEQGRFAVDFVDFNDDAAMGEALAGSPDLVWIETPSNPLLRITDIRRVADASHAVGALVVADNTFLSPLYQRPLEHGADIVVHSTTKFINGHSDVVGGIAVAADQEVHDRLRLWANALGLTGSPFDAYLTLRGLRTLDARLRVHNENTEALIELLDGHPAVTAVHYPGLPYHPGHDVAVRQQLGMGSLFGLELNGGRPAAEAFLAELQIFHLAESLGGVESLICHPATMTHAGMTPEARTNAGIGDGLLRLSIGIEAADDLVEVTREALERALQVAG</sequence>
<feature type="modified residue" description="N6-(pyridoxal phosphate)lysine" evidence="8">
    <location>
        <position position="209"/>
    </location>
</feature>
<evidence type="ECO:0000256" key="5">
    <source>
        <dbReference type="ARBA" id="ARBA00047199"/>
    </source>
</evidence>
<dbReference type="GO" id="GO:0003962">
    <property type="term" value="F:cystathionine gamma-synthase activity"/>
    <property type="evidence" value="ECO:0007669"/>
    <property type="project" value="TreeGrafter"/>
</dbReference>
<dbReference type="Proteomes" id="UP000184512">
    <property type="component" value="Unassembled WGS sequence"/>
</dbReference>
<evidence type="ECO:0000256" key="7">
    <source>
        <dbReference type="ARBA" id="ARBA00052699"/>
    </source>
</evidence>
<dbReference type="Gene3D" id="3.40.640.10">
    <property type="entry name" value="Type I PLP-dependent aspartate aminotransferase-like (Major domain)"/>
    <property type="match status" value="1"/>
</dbReference>
<dbReference type="STRING" id="1123357.SAMN02745244_00088"/>
<dbReference type="PROSITE" id="PS00868">
    <property type="entry name" value="CYS_MET_METAB_PP"/>
    <property type="match status" value="1"/>
</dbReference>
<comment type="similarity">
    <text evidence="2 9">Belongs to the trans-sulfuration enzymes family.</text>
</comment>
<dbReference type="GO" id="GO:0019346">
    <property type="term" value="P:transsulfuration"/>
    <property type="evidence" value="ECO:0007669"/>
    <property type="project" value="InterPro"/>
</dbReference>
<dbReference type="AlphaFoldDB" id="A0A1M6A3W2"/>
<dbReference type="Pfam" id="PF01053">
    <property type="entry name" value="Cys_Met_Meta_PP"/>
    <property type="match status" value="1"/>
</dbReference>
<protein>
    <recommendedName>
        <fullName evidence="4">homocysteine desulfhydrase</fullName>
        <ecNumber evidence="4">4.4.1.2</ecNumber>
    </recommendedName>
    <alternativeName>
        <fullName evidence="5">Homocysteine desulfhydrase</fullName>
    </alternativeName>
</protein>
<evidence type="ECO:0000256" key="4">
    <source>
        <dbReference type="ARBA" id="ARBA00047175"/>
    </source>
</evidence>
<dbReference type="Gene3D" id="3.90.1150.10">
    <property type="entry name" value="Aspartate Aminotransferase, domain 1"/>
    <property type="match status" value="1"/>
</dbReference>
<dbReference type="InterPro" id="IPR054542">
    <property type="entry name" value="Cys_met_metab_PP"/>
</dbReference>
<dbReference type="GO" id="GO:0030170">
    <property type="term" value="F:pyridoxal phosphate binding"/>
    <property type="evidence" value="ECO:0007669"/>
    <property type="project" value="InterPro"/>
</dbReference>
<dbReference type="GO" id="GO:0019343">
    <property type="term" value="P:cysteine biosynthetic process via cystathionine"/>
    <property type="evidence" value="ECO:0007669"/>
    <property type="project" value="TreeGrafter"/>
</dbReference>
<dbReference type="CDD" id="cd00614">
    <property type="entry name" value="CGS_like"/>
    <property type="match status" value="1"/>
</dbReference>
<evidence type="ECO:0000256" key="9">
    <source>
        <dbReference type="RuleBase" id="RU362118"/>
    </source>
</evidence>
<proteinExistence type="inferred from homology"/>
<dbReference type="EMBL" id="FQZG01000003">
    <property type="protein sequence ID" value="SHI31157.1"/>
    <property type="molecule type" value="Genomic_DNA"/>
</dbReference>
<accession>A0A1M6A3W2</accession>
<evidence type="ECO:0000256" key="6">
    <source>
        <dbReference type="ARBA" id="ARBA00048780"/>
    </source>
</evidence>
<dbReference type="PIRSF" id="PIRSF001434">
    <property type="entry name" value="CGS"/>
    <property type="match status" value="1"/>
</dbReference>
<dbReference type="NCBIfam" id="TIGR02080">
    <property type="entry name" value="O_succ_thio_ly"/>
    <property type="match status" value="1"/>
</dbReference>
<comment type="cofactor">
    <cofactor evidence="1 9">
        <name>pyridoxal 5'-phosphate</name>
        <dbReference type="ChEBI" id="CHEBI:597326"/>
    </cofactor>
</comment>
<dbReference type="FunFam" id="3.40.640.10:FF:000046">
    <property type="entry name" value="Cystathionine gamma-lyase"/>
    <property type="match status" value="1"/>
</dbReference>
<dbReference type="GO" id="GO:0018826">
    <property type="term" value="F:methionine gamma-lyase activity"/>
    <property type="evidence" value="ECO:0007669"/>
    <property type="project" value="UniProtKB-EC"/>
</dbReference>
<comment type="catalytic activity">
    <reaction evidence="7">
        <text>L-methionine + H2O = methanethiol + 2-oxobutanoate + NH4(+)</text>
        <dbReference type="Rhea" id="RHEA:23800"/>
        <dbReference type="ChEBI" id="CHEBI:15377"/>
        <dbReference type="ChEBI" id="CHEBI:16007"/>
        <dbReference type="ChEBI" id="CHEBI:16763"/>
        <dbReference type="ChEBI" id="CHEBI:28938"/>
        <dbReference type="ChEBI" id="CHEBI:57844"/>
        <dbReference type="EC" id="4.4.1.11"/>
    </reaction>
    <physiologicalReaction direction="left-to-right" evidence="7">
        <dbReference type="Rhea" id="RHEA:23801"/>
    </physiologicalReaction>
</comment>
<dbReference type="PANTHER" id="PTHR11808:SF75">
    <property type="entry name" value="CYSTATHIONINE GAMMA-SYNTHASE"/>
    <property type="match status" value="1"/>
</dbReference>
<evidence type="ECO:0000256" key="3">
    <source>
        <dbReference type="ARBA" id="ARBA00022898"/>
    </source>
</evidence>
<dbReference type="InterPro" id="IPR015421">
    <property type="entry name" value="PyrdxlP-dep_Trfase_major"/>
</dbReference>
<keyword evidence="11" id="KW-1185">Reference proteome</keyword>
<reference evidence="10 11" key="1">
    <citation type="submission" date="2016-11" db="EMBL/GenBank/DDBJ databases">
        <authorList>
            <person name="Jaros S."/>
            <person name="Januszkiewicz K."/>
            <person name="Wedrychowicz H."/>
        </authorList>
    </citation>
    <scope>NUCLEOTIDE SEQUENCE [LARGE SCALE GENOMIC DNA]</scope>
    <source>
        <strain evidence="10 11">DSM 12906</strain>
    </source>
</reference>
<dbReference type="GO" id="GO:0047982">
    <property type="term" value="F:homocysteine desulfhydrase activity"/>
    <property type="evidence" value="ECO:0007669"/>
    <property type="project" value="UniProtKB-EC"/>
</dbReference>
<evidence type="ECO:0000256" key="2">
    <source>
        <dbReference type="ARBA" id="ARBA00009077"/>
    </source>
</evidence>
<dbReference type="GO" id="GO:0004123">
    <property type="term" value="F:cystathionine gamma-lyase activity"/>
    <property type="evidence" value="ECO:0007669"/>
    <property type="project" value="TreeGrafter"/>
</dbReference>
<evidence type="ECO:0000313" key="11">
    <source>
        <dbReference type="Proteomes" id="UP000184512"/>
    </source>
</evidence>
<keyword evidence="3 8" id="KW-0663">Pyridoxal phosphate</keyword>
<dbReference type="InterPro" id="IPR000277">
    <property type="entry name" value="Cys/Met-Metab_PyrdxlP-dep_enz"/>
</dbReference>
<dbReference type="SUPFAM" id="SSF53383">
    <property type="entry name" value="PLP-dependent transferases"/>
    <property type="match status" value="1"/>
</dbReference>
<gene>
    <name evidence="10" type="ORF">SAMN02745244_00088</name>
</gene>
<name>A0A1M6A3W2_9ACTN</name>
<evidence type="ECO:0000313" key="10">
    <source>
        <dbReference type="EMBL" id="SHI31157.1"/>
    </source>
</evidence>
<comment type="catalytic activity">
    <reaction evidence="6">
        <text>L-homocysteine + H2O = 2-oxobutanoate + hydrogen sulfide + NH4(+) + H(+)</text>
        <dbReference type="Rhea" id="RHEA:14501"/>
        <dbReference type="ChEBI" id="CHEBI:15377"/>
        <dbReference type="ChEBI" id="CHEBI:15378"/>
        <dbReference type="ChEBI" id="CHEBI:16763"/>
        <dbReference type="ChEBI" id="CHEBI:28938"/>
        <dbReference type="ChEBI" id="CHEBI:29919"/>
        <dbReference type="ChEBI" id="CHEBI:58199"/>
        <dbReference type="EC" id="4.4.1.2"/>
    </reaction>
    <physiologicalReaction direction="left-to-right" evidence="6">
        <dbReference type="Rhea" id="RHEA:14502"/>
    </physiologicalReaction>
</comment>
<dbReference type="InterPro" id="IPR015422">
    <property type="entry name" value="PyrdxlP-dep_Trfase_small"/>
</dbReference>
<dbReference type="GO" id="GO:0005737">
    <property type="term" value="C:cytoplasm"/>
    <property type="evidence" value="ECO:0007669"/>
    <property type="project" value="TreeGrafter"/>
</dbReference>
<dbReference type="InterPro" id="IPR015424">
    <property type="entry name" value="PyrdxlP-dep_Trfase"/>
</dbReference>
<evidence type="ECO:0000256" key="1">
    <source>
        <dbReference type="ARBA" id="ARBA00001933"/>
    </source>
</evidence>
<dbReference type="EC" id="4.4.1.2" evidence="4"/>
<dbReference type="PANTHER" id="PTHR11808">
    <property type="entry name" value="TRANS-SULFURATION ENZYME FAMILY MEMBER"/>
    <property type="match status" value="1"/>
</dbReference>
<dbReference type="InterPro" id="IPR011821">
    <property type="entry name" value="O_succ_thio_ly"/>
</dbReference>